<dbReference type="InterPro" id="IPR050528">
    <property type="entry name" value="L-type_Lectin-RKs"/>
</dbReference>
<keyword evidence="3 6" id="KW-0547">Nucleotide-binding</keyword>
<name>A0A0E0NA17_ORYRU</name>
<dbReference type="HOGENOM" id="CLU_004496_0_0_1"/>
<evidence type="ECO:0000256" key="3">
    <source>
        <dbReference type="ARBA" id="ARBA00022741"/>
    </source>
</evidence>
<protein>
    <recommendedName>
        <fullName evidence="8">Protein kinase domain-containing protein</fullName>
    </recommendedName>
</protein>
<keyword evidence="4" id="KW-0418">Kinase</keyword>
<accession>A0A0E0NA17</accession>
<keyword evidence="1" id="KW-0723">Serine/threonine-protein kinase</keyword>
<dbReference type="PANTHER" id="PTHR27007">
    <property type="match status" value="1"/>
</dbReference>
<reference evidence="10" key="1">
    <citation type="submission" date="2013-06" db="EMBL/GenBank/DDBJ databases">
        <authorList>
            <person name="Zhao Q."/>
        </authorList>
    </citation>
    <scope>NUCLEOTIDE SEQUENCE</scope>
    <source>
        <strain evidence="10">cv. W1943</strain>
    </source>
</reference>
<dbReference type="eggNOG" id="ENOG502QT06">
    <property type="taxonomic scope" value="Eukaryota"/>
</dbReference>
<feature type="compositionally biased region" description="Low complexity" evidence="7">
    <location>
        <begin position="1285"/>
        <end position="1299"/>
    </location>
</feature>
<dbReference type="GO" id="GO:0005524">
    <property type="term" value="F:ATP binding"/>
    <property type="evidence" value="ECO:0007669"/>
    <property type="project" value="UniProtKB-UniRule"/>
</dbReference>
<dbReference type="Gene3D" id="3.30.200.20">
    <property type="entry name" value="Phosphorylase Kinase, domain 1"/>
    <property type="match status" value="1"/>
</dbReference>
<evidence type="ECO:0000313" key="10">
    <source>
        <dbReference type="Proteomes" id="UP000008022"/>
    </source>
</evidence>
<dbReference type="STRING" id="4529.A0A0E0NA17"/>
<dbReference type="InterPro" id="IPR008271">
    <property type="entry name" value="Ser/Thr_kinase_AS"/>
</dbReference>
<dbReference type="PROSITE" id="PS50011">
    <property type="entry name" value="PROTEIN_KINASE_DOM"/>
    <property type="match status" value="1"/>
</dbReference>
<dbReference type="PROSITE" id="PS00107">
    <property type="entry name" value="PROTEIN_KINASE_ATP"/>
    <property type="match status" value="1"/>
</dbReference>
<dbReference type="GO" id="GO:0004674">
    <property type="term" value="F:protein serine/threonine kinase activity"/>
    <property type="evidence" value="ECO:0007669"/>
    <property type="project" value="UniProtKB-KW"/>
</dbReference>
<feature type="domain" description="Protein kinase" evidence="8">
    <location>
        <begin position="820"/>
        <end position="1108"/>
    </location>
</feature>
<dbReference type="InterPro" id="IPR011009">
    <property type="entry name" value="Kinase-like_dom_sf"/>
</dbReference>
<dbReference type="InterPro" id="IPR000719">
    <property type="entry name" value="Prot_kinase_dom"/>
</dbReference>
<proteinExistence type="predicted"/>
<dbReference type="SMART" id="SM00220">
    <property type="entry name" value="S_TKc"/>
    <property type="match status" value="1"/>
</dbReference>
<evidence type="ECO:0000256" key="4">
    <source>
        <dbReference type="ARBA" id="ARBA00022777"/>
    </source>
</evidence>
<dbReference type="InterPro" id="IPR001245">
    <property type="entry name" value="Ser-Thr/Tyr_kinase_cat_dom"/>
</dbReference>
<sequence length="1473" mass="160783">MMLLEDISSTGRPPESELYDRLRRDKLVSSPRDGEICPSRPLEDSSSSVTAPSMLQMIPSQVQQSVLFLHDMVRLLSCESPARKWRRELCSCSVHELTGVTRNGAQGISAYMRPTIVGPEGKWTRVRLMLVRLMGSPVIQPPTPTPTPKPTGASATLKTSLAMALLPAEPPPPPSTHEWPYVVVPNRRRRPKREGLRPQRCSPGAAKATGRLKLTSRTTMLLVDISSDGSPPESKLYDRLSRDKLVSSLRDNEMRPCRPLEASDISVTAPSSPQMIPSHVQQSVLFCHDAARPLSCDSPARNRRRECLSCSVHELTGEMKVSSNTKAGSKKFMRNLLVLLLREECGFMMQREHPAKREDGAAAIEERKPREITWERPSDVVGISLEKSKGRTFTYSRGDVATELVVPKIKNSKRCRAAAEGGRSPLRRLKLTSRTTMLPEDINSAGRLPDRELYDRLRRDRLVSSPSDGDAFPQQQSMPFCHDMAMPPSCDSSAMNRRRELFSCSTQAMAELLLVIIILSTVMISSSDAYYQSCRCLGDGKNNQTSCDQAIDDSIKGSGQLIFRRIQPPITSVAFNVSFIGSLAFILRPVPAGGEYSNNSDAYGSLVFSGNTYNKTTTIITHSDCCSTGDSSSNVFVKMGALKNVSTFGVNITISRKASNIQIVQGNNYTISVWIDYNRAAEAADRSISVFVAKAGETKPKEAIIVNKDDNISKGATLQGCIFSSMDLQRLHQISDMDVTFAYGQHVSHSPSRSLPTILASVLGPAGGAVIAAAVTWLYFNSSYRRWKKDFDQLAKSMQSLPGVPVKISFADIRKATNNFHDTMKLGSGAFGAVYRCKLQSLNLKEQPVEVAVKKFTRADTRSYQDFLAEVSIINRLRHKSIVPLIGWSYNKGEPLLIYEYMPNGSLDRHIFARTDQLHGGHHTTIRQWDTRYNIVRDIATGLHYVHHEYEPKVLHRDIKASNILLDSTFRARLGDFGLACTVAVGRSSVSCGVAGTFGYIAPDYAINLKATQQTDVYAFGVLVLEIVTGKKAMLNDAQFGHITDWVWHLHQRGRLLEAVDGVLGTVGHGEFDIEEARRLLLLGLACSNPNPSDRPTMVVAVQVIAKLAPAPDVPLEKPTVVCFPPLTLPVGSSSSECTDYYVTAKGSLQIKSSMPSRSASFPSPPPPPPRPPAAAAVWEGMPDLGGDGDEVEKAPTLSPAAVACARGWMRRRATATDCGNSERRARQGCPPLESGDDGRPPPGSSGGGRPSPDLGRIHRRRWEESSVRQATLQSSPPLPPPASSCPLPSSWSSSTSSPRGRRRPPMDVDSDLADKGKPTQMDLEDQASIHLQVSVIDRKVLPSEFHLFSDIFVCAIFGKLPIASSSADDHGGGCNPSEAGGCCPGGGSRLVDSIDHTWAEEAVDSMMGLLAASSLGGAFSWGVLLPAMRELPAKREGGAAASSGSLECCCFTSCRFVIPSWHIAEKIVEKLY</sequence>
<dbReference type="EnsemblPlants" id="ORUFI02G04380.1">
    <property type="protein sequence ID" value="ORUFI02G04380.1"/>
    <property type="gene ID" value="ORUFI02G04380"/>
</dbReference>
<dbReference type="Gramene" id="ORUFI02G04380.1">
    <property type="protein sequence ID" value="ORUFI02G04380.1"/>
    <property type="gene ID" value="ORUFI02G04380"/>
</dbReference>
<dbReference type="FunFam" id="1.10.510.10:FF:001078">
    <property type="entry name" value="Kinase family protein"/>
    <property type="match status" value="1"/>
</dbReference>
<evidence type="ECO:0000256" key="7">
    <source>
        <dbReference type="SAM" id="MobiDB-lite"/>
    </source>
</evidence>
<evidence type="ECO:0000313" key="9">
    <source>
        <dbReference type="EnsemblPlants" id="ORUFI02G04380.1"/>
    </source>
</evidence>
<keyword evidence="5 6" id="KW-0067">ATP-binding</keyword>
<evidence type="ECO:0000256" key="1">
    <source>
        <dbReference type="ARBA" id="ARBA00022527"/>
    </source>
</evidence>
<dbReference type="PROSITE" id="PS00108">
    <property type="entry name" value="PROTEIN_KINASE_ST"/>
    <property type="match status" value="1"/>
</dbReference>
<evidence type="ECO:0000256" key="6">
    <source>
        <dbReference type="PROSITE-ProRule" id="PRU10141"/>
    </source>
</evidence>
<dbReference type="Gene3D" id="1.10.510.10">
    <property type="entry name" value="Transferase(Phosphotransferase) domain 1"/>
    <property type="match status" value="1"/>
</dbReference>
<keyword evidence="10" id="KW-1185">Reference proteome</keyword>
<dbReference type="Pfam" id="PF07714">
    <property type="entry name" value="PK_Tyr_Ser-Thr"/>
    <property type="match status" value="1"/>
</dbReference>
<feature type="region of interest" description="Disordered" evidence="7">
    <location>
        <begin position="1154"/>
        <end position="1194"/>
    </location>
</feature>
<keyword evidence="2" id="KW-0808">Transferase</keyword>
<feature type="region of interest" description="Disordered" evidence="7">
    <location>
        <begin position="1214"/>
        <end position="1322"/>
    </location>
</feature>
<organism evidence="9 10">
    <name type="scientific">Oryza rufipogon</name>
    <name type="common">Brownbeard rice</name>
    <name type="synonym">Asian wild rice</name>
    <dbReference type="NCBI Taxonomy" id="4529"/>
    <lineage>
        <taxon>Eukaryota</taxon>
        <taxon>Viridiplantae</taxon>
        <taxon>Streptophyta</taxon>
        <taxon>Embryophyta</taxon>
        <taxon>Tracheophyta</taxon>
        <taxon>Spermatophyta</taxon>
        <taxon>Magnoliopsida</taxon>
        <taxon>Liliopsida</taxon>
        <taxon>Poales</taxon>
        <taxon>Poaceae</taxon>
        <taxon>BOP clade</taxon>
        <taxon>Oryzoideae</taxon>
        <taxon>Oryzeae</taxon>
        <taxon>Oryzinae</taxon>
        <taxon>Oryza</taxon>
    </lineage>
</organism>
<dbReference type="InterPro" id="IPR017441">
    <property type="entry name" value="Protein_kinase_ATP_BS"/>
</dbReference>
<feature type="binding site" evidence="6">
    <location>
        <position position="855"/>
    </location>
    <ligand>
        <name>ATP</name>
        <dbReference type="ChEBI" id="CHEBI:30616"/>
    </ligand>
</feature>
<evidence type="ECO:0000256" key="5">
    <source>
        <dbReference type="ARBA" id="ARBA00022840"/>
    </source>
</evidence>
<dbReference type="SUPFAM" id="SSF56112">
    <property type="entry name" value="Protein kinase-like (PK-like)"/>
    <property type="match status" value="1"/>
</dbReference>
<reference evidence="9" key="2">
    <citation type="submission" date="2015-06" db="UniProtKB">
        <authorList>
            <consortium name="EnsemblPlants"/>
        </authorList>
    </citation>
    <scope>IDENTIFICATION</scope>
</reference>
<evidence type="ECO:0000259" key="8">
    <source>
        <dbReference type="PROSITE" id="PS50011"/>
    </source>
</evidence>
<feature type="region of interest" description="Disordered" evidence="7">
    <location>
        <begin position="29"/>
        <end position="48"/>
    </location>
</feature>
<dbReference type="FunFam" id="3.30.200.20:FF:000921">
    <property type="entry name" value="Os02g0156000 protein"/>
    <property type="match status" value="1"/>
</dbReference>
<dbReference type="GO" id="GO:0051707">
    <property type="term" value="P:response to other organism"/>
    <property type="evidence" value="ECO:0007669"/>
    <property type="project" value="UniProtKB-ARBA"/>
</dbReference>
<evidence type="ECO:0000256" key="2">
    <source>
        <dbReference type="ARBA" id="ARBA00022679"/>
    </source>
</evidence>
<dbReference type="Proteomes" id="UP000008022">
    <property type="component" value="Unassembled WGS sequence"/>
</dbReference>
<feature type="compositionally biased region" description="Pro residues" evidence="7">
    <location>
        <begin position="1163"/>
        <end position="1173"/>
    </location>
</feature>